<dbReference type="PANTHER" id="PTHR14871:SF1">
    <property type="entry name" value="DYNEIN REGULATORY COMPLEX PROTEIN 9"/>
    <property type="match status" value="1"/>
</dbReference>
<sequence length="388" mass="45508">MTKIMKPNDNVKHTLSDDITSCYVRLAFESCLNQLKILEKILPNVSQEETDQILNENIRDIVRETDRLKNNYKTSLNKRVQASTTQSSVSDKGHSRSLFKDHLTSLQNTTAKDNPYSPENLRKIQNDRNYFDDMLSLTKESLKSGNSFKPLCEAVDEVHYEKMKLVDTIDEEEKSRLKIRQLQQKIKEMKKISVKESHQQNEIIAHLKDELQESKAKTNIEGKYVKNCCDVSLTQAKKKQYMMEMVLSKNLSKLKYEIDMEIRVNNEIENFLNNNQTNLTDKLEFWNNKSTNNIEDKQREIDELSQIEKMTLSQINEISAKYDQYKKVVIYDRDERKRFEKIEQIVEIQHRAAIKVQAWFRGVIVRKGLGAFSKKSKKGKKGKKKKNK</sequence>
<proteinExistence type="inferred from homology"/>
<keyword evidence="5" id="KW-0282">Flagellum</keyword>
<dbReference type="OrthoDB" id="10254713at2759"/>
<evidence type="ECO:0000256" key="8">
    <source>
        <dbReference type="ARBA" id="ARBA00023273"/>
    </source>
</evidence>
<dbReference type="PANTHER" id="PTHR14871">
    <property type="entry name" value="DYNEIN REGULATORY COMPLEX PROTEIN 9"/>
    <property type="match status" value="1"/>
</dbReference>
<dbReference type="InterPro" id="IPR042618">
    <property type="entry name" value="IQCG"/>
</dbReference>
<evidence type="ECO:0000313" key="10">
    <source>
        <dbReference type="EMBL" id="OAF70918.1"/>
    </source>
</evidence>
<protein>
    <recommendedName>
        <fullName evidence="3">Dynein regulatory complex protein 9</fullName>
    </recommendedName>
    <alternativeName>
        <fullName evidence="9">IQ domain-containing protein G</fullName>
    </alternativeName>
</protein>
<evidence type="ECO:0000256" key="9">
    <source>
        <dbReference type="ARBA" id="ARBA00032183"/>
    </source>
</evidence>
<reference evidence="10 11" key="1">
    <citation type="submission" date="2016-04" db="EMBL/GenBank/DDBJ databases">
        <title>The genome of Intoshia linei affirms orthonectids as highly simplified spiralians.</title>
        <authorList>
            <person name="Mikhailov K.V."/>
            <person name="Slusarev G.S."/>
            <person name="Nikitin M.A."/>
            <person name="Logacheva M.D."/>
            <person name="Penin A."/>
            <person name="Aleoshin V."/>
            <person name="Panchin Y.V."/>
        </authorList>
    </citation>
    <scope>NUCLEOTIDE SEQUENCE [LARGE SCALE GENOMIC DNA]</scope>
    <source>
        <strain evidence="10">Intl2013</strain>
        <tissue evidence="10">Whole animal</tissue>
    </source>
</reference>
<comment type="caution">
    <text evidence="10">The sequence shown here is derived from an EMBL/GenBank/DDBJ whole genome shotgun (WGS) entry which is preliminary data.</text>
</comment>
<dbReference type="GO" id="GO:0044782">
    <property type="term" value="P:cilium organization"/>
    <property type="evidence" value="ECO:0007669"/>
    <property type="project" value="TreeGrafter"/>
</dbReference>
<gene>
    <name evidence="10" type="ORF">A3Q56_01347</name>
</gene>
<dbReference type="PROSITE" id="PS50096">
    <property type="entry name" value="IQ"/>
    <property type="match status" value="1"/>
</dbReference>
<dbReference type="GO" id="GO:0005737">
    <property type="term" value="C:cytoplasm"/>
    <property type="evidence" value="ECO:0007669"/>
    <property type="project" value="TreeGrafter"/>
</dbReference>
<evidence type="ECO:0000256" key="1">
    <source>
        <dbReference type="ARBA" id="ARBA00004611"/>
    </source>
</evidence>
<keyword evidence="8" id="KW-0966">Cell projection</keyword>
<keyword evidence="7" id="KW-0206">Cytoskeleton</keyword>
<dbReference type="CDD" id="cd23766">
    <property type="entry name" value="IQCG"/>
    <property type="match status" value="1"/>
</dbReference>
<name>A0A177B9E9_9BILA</name>
<keyword evidence="11" id="KW-1185">Reference proteome</keyword>
<evidence type="ECO:0000256" key="6">
    <source>
        <dbReference type="ARBA" id="ARBA00023069"/>
    </source>
</evidence>
<keyword evidence="6" id="KW-0969">Cilium</keyword>
<dbReference type="InterPro" id="IPR000048">
    <property type="entry name" value="IQ_motif_EF-hand-BS"/>
</dbReference>
<dbReference type="GO" id="GO:0031514">
    <property type="term" value="C:motile cilium"/>
    <property type="evidence" value="ECO:0007669"/>
    <property type="project" value="TreeGrafter"/>
</dbReference>
<comment type="similarity">
    <text evidence="2">Belongs to the DRC9 family.</text>
</comment>
<organism evidence="10 11">
    <name type="scientific">Intoshia linei</name>
    <dbReference type="NCBI Taxonomy" id="1819745"/>
    <lineage>
        <taxon>Eukaryota</taxon>
        <taxon>Metazoa</taxon>
        <taxon>Spiralia</taxon>
        <taxon>Lophotrochozoa</taxon>
        <taxon>Mesozoa</taxon>
        <taxon>Orthonectida</taxon>
        <taxon>Rhopaluridae</taxon>
        <taxon>Intoshia</taxon>
    </lineage>
</organism>
<evidence type="ECO:0000313" key="11">
    <source>
        <dbReference type="Proteomes" id="UP000078046"/>
    </source>
</evidence>
<comment type="subcellular location">
    <subcellularLocation>
        <location evidence="1">Cytoplasm</location>
        <location evidence="1">Cytoskeleton</location>
        <location evidence="1">Flagellum axoneme</location>
    </subcellularLocation>
</comment>
<evidence type="ECO:0000256" key="2">
    <source>
        <dbReference type="ARBA" id="ARBA00008222"/>
    </source>
</evidence>
<evidence type="ECO:0000256" key="5">
    <source>
        <dbReference type="ARBA" id="ARBA00022846"/>
    </source>
</evidence>
<evidence type="ECO:0000256" key="7">
    <source>
        <dbReference type="ARBA" id="ARBA00023212"/>
    </source>
</evidence>
<keyword evidence="4" id="KW-0963">Cytoplasm</keyword>
<accession>A0A177B9E9</accession>
<evidence type="ECO:0000256" key="3">
    <source>
        <dbReference type="ARBA" id="ARBA00013738"/>
    </source>
</evidence>
<evidence type="ECO:0000256" key="4">
    <source>
        <dbReference type="ARBA" id="ARBA00022490"/>
    </source>
</evidence>
<dbReference type="Proteomes" id="UP000078046">
    <property type="component" value="Unassembled WGS sequence"/>
</dbReference>
<dbReference type="Pfam" id="PF00612">
    <property type="entry name" value="IQ"/>
    <property type="match status" value="1"/>
</dbReference>
<dbReference type="EMBL" id="LWCA01000099">
    <property type="protein sequence ID" value="OAF70918.1"/>
    <property type="molecule type" value="Genomic_DNA"/>
</dbReference>
<dbReference type="AlphaFoldDB" id="A0A177B9E9"/>